<dbReference type="Gene3D" id="3.40.50.1000">
    <property type="entry name" value="HAD superfamily/HAD-like"/>
    <property type="match status" value="1"/>
</dbReference>
<dbReference type="SUPFAM" id="SSF56784">
    <property type="entry name" value="HAD-like"/>
    <property type="match status" value="1"/>
</dbReference>
<evidence type="ECO:0000313" key="6">
    <source>
        <dbReference type="Proteomes" id="UP000318741"/>
    </source>
</evidence>
<dbReference type="EC" id="3.1.3.18" evidence="4"/>
<dbReference type="OrthoDB" id="9781769at2"/>
<evidence type="ECO:0000256" key="2">
    <source>
        <dbReference type="ARBA" id="ARBA00004818"/>
    </source>
</evidence>
<keyword evidence="6" id="KW-1185">Reference proteome</keyword>
<dbReference type="Proteomes" id="UP000318741">
    <property type="component" value="Chromosome"/>
</dbReference>
<dbReference type="InterPro" id="IPR023214">
    <property type="entry name" value="HAD_sf"/>
</dbReference>
<reference evidence="5 6" key="1">
    <citation type="submission" date="2019-02" db="EMBL/GenBank/DDBJ databases">
        <title>Deep-cultivation of Planctomycetes and their phenomic and genomic characterization uncovers novel biology.</title>
        <authorList>
            <person name="Wiegand S."/>
            <person name="Jogler M."/>
            <person name="Boedeker C."/>
            <person name="Pinto D."/>
            <person name="Vollmers J."/>
            <person name="Rivas-Marin E."/>
            <person name="Kohn T."/>
            <person name="Peeters S.H."/>
            <person name="Heuer A."/>
            <person name="Rast P."/>
            <person name="Oberbeckmann S."/>
            <person name="Bunk B."/>
            <person name="Jeske O."/>
            <person name="Meyerdierks A."/>
            <person name="Storesund J.E."/>
            <person name="Kallscheuer N."/>
            <person name="Luecker S."/>
            <person name="Lage O.M."/>
            <person name="Pohl T."/>
            <person name="Merkel B.J."/>
            <person name="Hornburger P."/>
            <person name="Mueller R.-W."/>
            <person name="Bruemmer F."/>
            <person name="Labrenz M."/>
            <person name="Spormann A.M."/>
            <person name="Op den Camp H."/>
            <person name="Overmann J."/>
            <person name="Amann R."/>
            <person name="Jetten M.S.M."/>
            <person name="Mascher T."/>
            <person name="Medema M.H."/>
            <person name="Devos D.P."/>
            <person name="Kaster A.-K."/>
            <person name="Ovreas L."/>
            <person name="Rohde M."/>
            <person name="Galperin M.Y."/>
            <person name="Jogler C."/>
        </authorList>
    </citation>
    <scope>NUCLEOTIDE SEQUENCE [LARGE SCALE GENOMIC DNA]</scope>
    <source>
        <strain evidence="5 6">CA12</strain>
    </source>
</reference>
<dbReference type="KEGG" id="acaf:CA12_15170"/>
<dbReference type="EMBL" id="CP036265">
    <property type="protein sequence ID" value="QDT15432.1"/>
    <property type="molecule type" value="Genomic_DNA"/>
</dbReference>
<accession>A0A517P7U6</accession>
<dbReference type="RefSeq" id="WP_145358256.1">
    <property type="nucleotide sequence ID" value="NZ_CP036265.1"/>
</dbReference>
<comment type="similarity">
    <text evidence="3">Belongs to the HAD-like hydrolase superfamily. CbbY/CbbZ/Gph/YieH family.</text>
</comment>
<gene>
    <name evidence="5" type="primary">gph_1</name>
    <name evidence="5" type="ORF">CA12_15170</name>
</gene>
<evidence type="ECO:0000256" key="3">
    <source>
        <dbReference type="ARBA" id="ARBA00006171"/>
    </source>
</evidence>
<dbReference type="GO" id="GO:0006281">
    <property type="term" value="P:DNA repair"/>
    <property type="evidence" value="ECO:0007669"/>
    <property type="project" value="TreeGrafter"/>
</dbReference>
<keyword evidence="5" id="KW-0378">Hydrolase</keyword>
<organism evidence="5 6">
    <name type="scientific">Alienimonas californiensis</name>
    <dbReference type="NCBI Taxonomy" id="2527989"/>
    <lineage>
        <taxon>Bacteria</taxon>
        <taxon>Pseudomonadati</taxon>
        <taxon>Planctomycetota</taxon>
        <taxon>Planctomycetia</taxon>
        <taxon>Planctomycetales</taxon>
        <taxon>Planctomycetaceae</taxon>
        <taxon>Alienimonas</taxon>
    </lineage>
</organism>
<dbReference type="PANTHER" id="PTHR43434">
    <property type="entry name" value="PHOSPHOGLYCOLATE PHOSPHATASE"/>
    <property type="match status" value="1"/>
</dbReference>
<proteinExistence type="inferred from homology"/>
<name>A0A517P7U6_9PLAN</name>
<dbReference type="InterPro" id="IPR036412">
    <property type="entry name" value="HAD-like_sf"/>
</dbReference>
<dbReference type="SFLD" id="SFLDS00003">
    <property type="entry name" value="Haloacid_Dehalogenase"/>
    <property type="match status" value="1"/>
</dbReference>
<dbReference type="AlphaFoldDB" id="A0A517P7U6"/>
<evidence type="ECO:0000313" key="5">
    <source>
        <dbReference type="EMBL" id="QDT15432.1"/>
    </source>
</evidence>
<dbReference type="InterPro" id="IPR050155">
    <property type="entry name" value="HAD-like_hydrolase_sf"/>
</dbReference>
<dbReference type="Gene3D" id="1.10.150.240">
    <property type="entry name" value="Putative phosphatase, domain 2"/>
    <property type="match status" value="1"/>
</dbReference>
<evidence type="ECO:0000256" key="4">
    <source>
        <dbReference type="ARBA" id="ARBA00013078"/>
    </source>
</evidence>
<dbReference type="Pfam" id="PF00702">
    <property type="entry name" value="Hydrolase"/>
    <property type="match status" value="1"/>
</dbReference>
<dbReference type="InterPro" id="IPR023198">
    <property type="entry name" value="PGP-like_dom2"/>
</dbReference>
<dbReference type="SFLD" id="SFLDG01129">
    <property type="entry name" value="C1.5:_HAD__Beta-PGM__Phosphata"/>
    <property type="match status" value="1"/>
</dbReference>
<sequence>MHALLFDIDGTLLLAGSGGPAMAAAARAAFGSVLEEYDVSFHGRTDTAIAGEYHAAHEAEHTPESHRVFQEAYLAALPGVLAGGDGRVLPGVPALLEALSAREDVLLGLLTGNFARGAATKLSHFNLDRYFDLSVGGYGDHSPDRNDVARAAVEVLPPGMDEVWVIGDTPADVTCGKSVGAKTFAVATGSYSRDELAECGADLLLEDLSDTPAVLRALGLS</sequence>
<comment type="pathway">
    <text evidence="2">Organic acid metabolism; glycolate biosynthesis; glycolate from 2-phosphoglycolate: step 1/1.</text>
</comment>
<dbReference type="PANTHER" id="PTHR43434:SF1">
    <property type="entry name" value="PHOSPHOGLYCOLATE PHOSPHATASE"/>
    <property type="match status" value="1"/>
</dbReference>
<protein>
    <recommendedName>
        <fullName evidence="4">phosphoglycolate phosphatase</fullName>
        <ecNumber evidence="4">3.1.3.18</ecNumber>
    </recommendedName>
</protein>
<comment type="catalytic activity">
    <reaction evidence="1">
        <text>2-phosphoglycolate + H2O = glycolate + phosphate</text>
        <dbReference type="Rhea" id="RHEA:14369"/>
        <dbReference type="ChEBI" id="CHEBI:15377"/>
        <dbReference type="ChEBI" id="CHEBI:29805"/>
        <dbReference type="ChEBI" id="CHEBI:43474"/>
        <dbReference type="ChEBI" id="CHEBI:58033"/>
        <dbReference type="EC" id="3.1.3.18"/>
    </reaction>
</comment>
<evidence type="ECO:0000256" key="1">
    <source>
        <dbReference type="ARBA" id="ARBA00000830"/>
    </source>
</evidence>
<dbReference type="GO" id="GO:0008967">
    <property type="term" value="F:phosphoglycolate phosphatase activity"/>
    <property type="evidence" value="ECO:0007669"/>
    <property type="project" value="UniProtKB-EC"/>
</dbReference>